<proteinExistence type="predicted"/>
<gene>
    <name evidence="1" type="ORF">S01H4_66752</name>
</gene>
<accession>X1F216</accession>
<protein>
    <submittedName>
        <fullName evidence="1">Uncharacterized protein</fullName>
    </submittedName>
</protein>
<name>X1F216_9ZZZZ</name>
<feature type="non-terminal residue" evidence="1">
    <location>
        <position position="1"/>
    </location>
</feature>
<dbReference type="EMBL" id="BART01041518">
    <property type="protein sequence ID" value="GAH26605.1"/>
    <property type="molecule type" value="Genomic_DNA"/>
</dbReference>
<feature type="non-terminal residue" evidence="1">
    <location>
        <position position="62"/>
    </location>
</feature>
<comment type="caution">
    <text evidence="1">The sequence shown here is derived from an EMBL/GenBank/DDBJ whole genome shotgun (WGS) entry which is preliminary data.</text>
</comment>
<evidence type="ECO:0000313" key="1">
    <source>
        <dbReference type="EMBL" id="GAH26605.1"/>
    </source>
</evidence>
<reference evidence="1" key="1">
    <citation type="journal article" date="2014" name="Front. Microbiol.">
        <title>High frequency of phylogenetically diverse reductive dehalogenase-homologous genes in deep subseafloor sedimentary metagenomes.</title>
        <authorList>
            <person name="Kawai M."/>
            <person name="Futagami T."/>
            <person name="Toyoda A."/>
            <person name="Takaki Y."/>
            <person name="Nishi S."/>
            <person name="Hori S."/>
            <person name="Arai W."/>
            <person name="Tsubouchi T."/>
            <person name="Morono Y."/>
            <person name="Uchiyama I."/>
            <person name="Ito T."/>
            <person name="Fujiyama A."/>
            <person name="Inagaki F."/>
            <person name="Takami H."/>
        </authorList>
    </citation>
    <scope>NUCLEOTIDE SEQUENCE</scope>
    <source>
        <strain evidence="1">Expedition CK06-06</strain>
    </source>
</reference>
<organism evidence="1">
    <name type="scientific">marine sediment metagenome</name>
    <dbReference type="NCBI Taxonomy" id="412755"/>
    <lineage>
        <taxon>unclassified sequences</taxon>
        <taxon>metagenomes</taxon>
        <taxon>ecological metagenomes</taxon>
    </lineage>
</organism>
<dbReference type="AlphaFoldDB" id="X1F216"/>
<sequence>SIPTPIVPTPEPISIPVPEPVLEKPSDSLEDLNIPSLDPIIPITPAIEPVADALPDNIQALN</sequence>